<dbReference type="PANTHER" id="PTHR31778">
    <property type="entry name" value="BUD SITE SELECTION PROTEIN RAX2"/>
    <property type="match status" value="1"/>
</dbReference>
<comment type="caution">
    <text evidence="2">The sequence shown here is derived from an EMBL/GenBank/DDBJ whole genome shotgun (WGS) entry which is preliminary data.</text>
</comment>
<organism evidence="2 3">
    <name type="scientific">Phytomonospora endophytica</name>
    <dbReference type="NCBI Taxonomy" id="714109"/>
    <lineage>
        <taxon>Bacteria</taxon>
        <taxon>Bacillati</taxon>
        <taxon>Actinomycetota</taxon>
        <taxon>Actinomycetes</taxon>
        <taxon>Micromonosporales</taxon>
        <taxon>Micromonosporaceae</taxon>
        <taxon>Phytomonospora</taxon>
    </lineage>
</organism>
<dbReference type="Gene3D" id="2.130.10.10">
    <property type="entry name" value="YVTN repeat-like/Quinoprotein amine dehydrogenase"/>
    <property type="match status" value="1"/>
</dbReference>
<sequence>MKRGTWPVFLVVVALLLGGLTAPAHAAIPSLPKSSASFNGPVRAVAYLGDTIYVGGDFTAAFVNGKRSYRDRIAAVDARTGALRDFAPKLDGNVYALAVSGSQLYVGGYFTTVDGLKRRHIARFTGGDLDAWRHSVSGAVRALAVSDGVLYAGGSFSTVDGQARGNVASWNLSADTLTSFAPAVDATVRSVTAGANRLYVSGTFNTVNGADARKLAAVDKTSGALDTGFAPKLTSIVYDVLLAHDRVYAAVGGQGGRLIAMDYDGRTRWQTTTDGDVQAITAIGDTIYAGGHFESVCASPRTGDQGLCLDGEKAGRFKFLAVTTSGTLTSWDPWSDSIVGVWCMAASGDRLAAGGEFLTFGNGTVKQRAFAQFQG</sequence>
<dbReference type="AlphaFoldDB" id="A0A841FNU0"/>
<name>A0A841FNU0_9ACTN</name>
<dbReference type="GO" id="GO:1902929">
    <property type="term" value="C:plasma membrane of growing cell tip"/>
    <property type="evidence" value="ECO:0007669"/>
    <property type="project" value="TreeGrafter"/>
</dbReference>
<keyword evidence="1" id="KW-0732">Signal</keyword>
<evidence type="ECO:0000313" key="2">
    <source>
        <dbReference type="EMBL" id="MBB6035222.1"/>
    </source>
</evidence>
<evidence type="ECO:0000313" key="3">
    <source>
        <dbReference type="Proteomes" id="UP000548476"/>
    </source>
</evidence>
<accession>A0A841FNU0</accession>
<proteinExistence type="predicted"/>
<dbReference type="Proteomes" id="UP000548476">
    <property type="component" value="Unassembled WGS sequence"/>
</dbReference>
<dbReference type="EMBL" id="JACHGT010000006">
    <property type="protein sequence ID" value="MBB6035222.1"/>
    <property type="molecule type" value="Genomic_DNA"/>
</dbReference>
<gene>
    <name evidence="2" type="ORF">HNR73_003079</name>
</gene>
<dbReference type="InterPro" id="IPR015943">
    <property type="entry name" value="WD40/YVTN_repeat-like_dom_sf"/>
</dbReference>
<keyword evidence="3" id="KW-1185">Reference proteome</keyword>
<dbReference type="SUPFAM" id="SSF50998">
    <property type="entry name" value="Quinoprotein alcohol dehydrogenase-like"/>
    <property type="match status" value="1"/>
</dbReference>
<dbReference type="RefSeq" id="WP_184788081.1">
    <property type="nucleotide sequence ID" value="NZ_BONT01000006.1"/>
</dbReference>
<evidence type="ECO:0000256" key="1">
    <source>
        <dbReference type="SAM" id="SignalP"/>
    </source>
</evidence>
<protein>
    <submittedName>
        <fullName evidence="2">Uncharacterized protein</fullName>
    </submittedName>
</protein>
<dbReference type="PANTHER" id="PTHR31778:SF2">
    <property type="entry name" value="BUD SITE SELECTION PROTEIN RAX2"/>
    <property type="match status" value="1"/>
</dbReference>
<reference evidence="2 3" key="1">
    <citation type="submission" date="2020-08" db="EMBL/GenBank/DDBJ databases">
        <title>Genomic Encyclopedia of Type Strains, Phase IV (KMG-IV): sequencing the most valuable type-strain genomes for metagenomic binning, comparative biology and taxonomic classification.</title>
        <authorList>
            <person name="Goeker M."/>
        </authorList>
    </citation>
    <scope>NUCLEOTIDE SEQUENCE [LARGE SCALE GENOMIC DNA]</scope>
    <source>
        <strain evidence="2 3">YIM 65646</strain>
    </source>
</reference>
<feature type="signal peptide" evidence="1">
    <location>
        <begin position="1"/>
        <end position="26"/>
    </location>
</feature>
<feature type="chain" id="PRO_5033041542" evidence="1">
    <location>
        <begin position="27"/>
        <end position="375"/>
    </location>
</feature>
<dbReference type="InterPro" id="IPR011047">
    <property type="entry name" value="Quinoprotein_ADH-like_sf"/>
</dbReference>